<dbReference type="Pfam" id="PF02397">
    <property type="entry name" value="Bac_transf"/>
    <property type="match status" value="1"/>
</dbReference>
<evidence type="ECO:0000256" key="5">
    <source>
        <dbReference type="ARBA" id="ARBA00022989"/>
    </source>
</evidence>
<feature type="transmembrane region" description="Helical" evidence="7">
    <location>
        <begin position="118"/>
        <end position="140"/>
    </location>
</feature>
<dbReference type="GO" id="GO:0016780">
    <property type="term" value="F:phosphotransferase activity, for other substituted phosphate groups"/>
    <property type="evidence" value="ECO:0007669"/>
    <property type="project" value="TreeGrafter"/>
</dbReference>
<evidence type="ECO:0000256" key="4">
    <source>
        <dbReference type="ARBA" id="ARBA00022692"/>
    </source>
</evidence>
<keyword evidence="4 7" id="KW-0812">Transmembrane</keyword>
<organism evidence="9 10">
    <name type="scientific">Fraserbacteria sp. (strain RBG_16_55_9)</name>
    <dbReference type="NCBI Taxonomy" id="1817864"/>
    <lineage>
        <taxon>Bacteria</taxon>
        <taxon>Candidatus Fraseribacteriota</taxon>
    </lineage>
</organism>
<dbReference type="STRING" id="1817864.A2Z21_01790"/>
<comment type="caution">
    <text evidence="9">The sequence shown here is derived from an EMBL/GenBank/DDBJ whole genome shotgun (WGS) entry which is preliminary data.</text>
</comment>
<dbReference type="NCBIfam" id="TIGR03025">
    <property type="entry name" value="EPS_sugtrans"/>
    <property type="match status" value="1"/>
</dbReference>
<keyword evidence="6 7" id="KW-0472">Membrane</keyword>
<dbReference type="PANTHER" id="PTHR30576">
    <property type="entry name" value="COLANIC BIOSYNTHESIS UDP-GLUCOSE LIPID CARRIER TRANSFERASE"/>
    <property type="match status" value="1"/>
</dbReference>
<dbReference type="SUPFAM" id="SSF51735">
    <property type="entry name" value="NAD(P)-binding Rossmann-fold domains"/>
    <property type="match status" value="1"/>
</dbReference>
<reference evidence="9 10" key="1">
    <citation type="journal article" date="2016" name="Nat. Commun.">
        <title>Thousands of microbial genomes shed light on interconnected biogeochemical processes in an aquifer system.</title>
        <authorList>
            <person name="Anantharaman K."/>
            <person name="Brown C.T."/>
            <person name="Hug L.A."/>
            <person name="Sharon I."/>
            <person name="Castelle C.J."/>
            <person name="Probst A.J."/>
            <person name="Thomas B.C."/>
            <person name="Singh A."/>
            <person name="Wilkins M.J."/>
            <person name="Karaoz U."/>
            <person name="Brodie E.L."/>
            <person name="Williams K.H."/>
            <person name="Hubbard S.S."/>
            <person name="Banfield J.F."/>
        </authorList>
    </citation>
    <scope>NUCLEOTIDE SEQUENCE [LARGE SCALE GENOMIC DNA]</scope>
    <source>
        <strain evidence="10">RBG_16_55_9</strain>
    </source>
</reference>
<gene>
    <name evidence="9" type="ORF">A2Z21_01790</name>
</gene>
<feature type="non-terminal residue" evidence="9">
    <location>
        <position position="418"/>
    </location>
</feature>
<dbReference type="Pfam" id="PF13727">
    <property type="entry name" value="CoA_binding_3"/>
    <property type="match status" value="1"/>
</dbReference>
<evidence type="ECO:0000256" key="1">
    <source>
        <dbReference type="ARBA" id="ARBA00004141"/>
    </source>
</evidence>
<feature type="transmembrane region" description="Helical" evidence="7">
    <location>
        <begin position="288"/>
        <end position="315"/>
    </location>
</feature>
<evidence type="ECO:0000256" key="7">
    <source>
        <dbReference type="SAM" id="Phobius"/>
    </source>
</evidence>
<feature type="transmembrane region" description="Helical" evidence="7">
    <location>
        <begin position="59"/>
        <end position="80"/>
    </location>
</feature>
<dbReference type="EMBL" id="MFGX01000077">
    <property type="protein sequence ID" value="OGF54522.1"/>
    <property type="molecule type" value="Genomic_DNA"/>
</dbReference>
<evidence type="ECO:0000313" key="9">
    <source>
        <dbReference type="EMBL" id="OGF54522.1"/>
    </source>
</evidence>
<dbReference type="InterPro" id="IPR017475">
    <property type="entry name" value="EPS_sugar_tfrase"/>
</dbReference>
<comment type="similarity">
    <text evidence="2">Belongs to the bacterial sugar transferase family.</text>
</comment>
<feature type="transmembrane region" description="Helical" evidence="7">
    <location>
        <begin position="25"/>
        <end position="47"/>
    </location>
</feature>
<protein>
    <recommendedName>
        <fullName evidence="8">Bacterial sugar transferase domain-containing protein</fullName>
    </recommendedName>
</protein>
<accession>A0A1F5UTQ3</accession>
<evidence type="ECO:0000259" key="8">
    <source>
        <dbReference type="Pfam" id="PF02397"/>
    </source>
</evidence>
<dbReference type="AlphaFoldDB" id="A0A1F5UTQ3"/>
<keyword evidence="5 7" id="KW-1133">Transmembrane helix</keyword>
<evidence type="ECO:0000256" key="3">
    <source>
        <dbReference type="ARBA" id="ARBA00022679"/>
    </source>
</evidence>
<evidence type="ECO:0000256" key="2">
    <source>
        <dbReference type="ARBA" id="ARBA00006464"/>
    </source>
</evidence>
<dbReference type="InterPro" id="IPR003362">
    <property type="entry name" value="Bact_transf"/>
</dbReference>
<keyword evidence="3" id="KW-0808">Transferase</keyword>
<dbReference type="GO" id="GO:0016020">
    <property type="term" value="C:membrane"/>
    <property type="evidence" value="ECO:0007669"/>
    <property type="project" value="UniProtKB-SubCell"/>
</dbReference>
<dbReference type="Proteomes" id="UP000179157">
    <property type="component" value="Unassembled WGS sequence"/>
</dbReference>
<proteinExistence type="inferred from homology"/>
<feature type="domain" description="Bacterial sugar transferase" evidence="8">
    <location>
        <begin position="283"/>
        <end position="411"/>
    </location>
</feature>
<evidence type="ECO:0000313" key="10">
    <source>
        <dbReference type="Proteomes" id="UP000179157"/>
    </source>
</evidence>
<name>A0A1F5UTQ3_FRAXR</name>
<dbReference type="InterPro" id="IPR036291">
    <property type="entry name" value="NAD(P)-bd_dom_sf"/>
</dbReference>
<dbReference type="PANTHER" id="PTHR30576:SF10">
    <property type="entry name" value="SLL5057 PROTEIN"/>
    <property type="match status" value="1"/>
</dbReference>
<feature type="transmembrane region" description="Helical" evidence="7">
    <location>
        <begin position="92"/>
        <end position="112"/>
    </location>
</feature>
<dbReference type="Gene3D" id="3.40.50.720">
    <property type="entry name" value="NAD(P)-binding Rossmann-like Domain"/>
    <property type="match status" value="1"/>
</dbReference>
<sequence length="418" mass="47161">MGALVKALKTGATRRRWVSGRWVQLMYVILDVFFVSASALAIFHIRFAIGVPPSSLRHYAGFLVIYAAFILLFFQSYDLYRTPRGKSWLDEGIGVFRGVSLATLVVVIFIYLSGVETISRFVVLANWGLNIAALTAWRYFKRRFVLQRVERGHGMRNVLIVGAGKAGQRLARTLRENRHLGLTVKGFLADGQEGDGILGRVEELPQVLQRHFIEDIFITMPSEPGLLKRVAVEARQHRANVKVIPELLDETISGGHLSLEFLGDLPVMELYRKPIPELGLLLKRAMDILGGFVGLVITAPLTLALTLAITLAITLDDGGPILYRSQRMGRKGRIFPCYKFRTMVTNADELKDQLRSLNERDGPFFKITNDPRLTRVGRLLRKYSLDEIPQFFNVLVGDMSLVGPRPHPLDDFQQYKLE</sequence>
<evidence type="ECO:0000256" key="6">
    <source>
        <dbReference type="ARBA" id="ARBA00023136"/>
    </source>
</evidence>
<comment type="subcellular location">
    <subcellularLocation>
        <location evidence="1">Membrane</location>
        <topology evidence="1">Multi-pass membrane protein</topology>
    </subcellularLocation>
</comment>